<dbReference type="InterPro" id="IPR021218">
    <property type="entry name" value="DUF2784"/>
</dbReference>
<name>A0A1F6WWB7_9BACT</name>
<protein>
    <recommendedName>
        <fullName evidence="4">DUF2784 domain-containing protein</fullName>
    </recommendedName>
</protein>
<dbReference type="Proteomes" id="UP000176187">
    <property type="component" value="Unassembled WGS sequence"/>
</dbReference>
<gene>
    <name evidence="2" type="ORF">A3A05_03635</name>
</gene>
<dbReference type="STRING" id="1801774.A3A05_03635"/>
<organism evidence="2 3">
    <name type="scientific">Candidatus Nomurabacteria bacterium RIFCSPLOWO2_01_FULL_41_12</name>
    <dbReference type="NCBI Taxonomy" id="1801774"/>
    <lineage>
        <taxon>Bacteria</taxon>
        <taxon>Candidatus Nomuraibacteriota</taxon>
    </lineage>
</organism>
<dbReference type="EMBL" id="MFUY01000013">
    <property type="protein sequence ID" value="OGI86181.1"/>
    <property type="molecule type" value="Genomic_DNA"/>
</dbReference>
<keyword evidence="1" id="KW-0812">Transmembrane</keyword>
<accession>A0A1F6WWB7</accession>
<keyword evidence="1" id="KW-1133">Transmembrane helix</keyword>
<sequence length="114" mass="13701">MNKYKIYIHLILGLHTILFLLLLASLPFAFLFSWYRIVTGIFIFFTVLQWYFTKGDCFFTMAENNFRRKYNLNPYSGSCIAHYLDKWFSVKVTDKSVDIFLYSYFFLIILTIII</sequence>
<dbReference type="AlphaFoldDB" id="A0A1F6WWB7"/>
<feature type="transmembrane region" description="Helical" evidence="1">
    <location>
        <begin position="6"/>
        <end position="26"/>
    </location>
</feature>
<evidence type="ECO:0000313" key="3">
    <source>
        <dbReference type="Proteomes" id="UP000176187"/>
    </source>
</evidence>
<dbReference type="Pfam" id="PF10861">
    <property type="entry name" value="DUF2784"/>
    <property type="match status" value="1"/>
</dbReference>
<comment type="caution">
    <text evidence="2">The sequence shown here is derived from an EMBL/GenBank/DDBJ whole genome shotgun (WGS) entry which is preliminary data.</text>
</comment>
<proteinExistence type="predicted"/>
<evidence type="ECO:0000256" key="1">
    <source>
        <dbReference type="SAM" id="Phobius"/>
    </source>
</evidence>
<reference evidence="2 3" key="1">
    <citation type="journal article" date="2016" name="Nat. Commun.">
        <title>Thousands of microbial genomes shed light on interconnected biogeochemical processes in an aquifer system.</title>
        <authorList>
            <person name="Anantharaman K."/>
            <person name="Brown C.T."/>
            <person name="Hug L.A."/>
            <person name="Sharon I."/>
            <person name="Castelle C.J."/>
            <person name="Probst A.J."/>
            <person name="Thomas B.C."/>
            <person name="Singh A."/>
            <person name="Wilkins M.J."/>
            <person name="Karaoz U."/>
            <person name="Brodie E.L."/>
            <person name="Williams K.H."/>
            <person name="Hubbard S.S."/>
            <person name="Banfield J.F."/>
        </authorList>
    </citation>
    <scope>NUCLEOTIDE SEQUENCE [LARGE SCALE GENOMIC DNA]</scope>
</reference>
<evidence type="ECO:0008006" key="4">
    <source>
        <dbReference type="Google" id="ProtNLM"/>
    </source>
</evidence>
<feature type="transmembrane region" description="Helical" evidence="1">
    <location>
        <begin position="96"/>
        <end position="113"/>
    </location>
</feature>
<evidence type="ECO:0000313" key="2">
    <source>
        <dbReference type="EMBL" id="OGI86181.1"/>
    </source>
</evidence>
<keyword evidence="1" id="KW-0472">Membrane</keyword>
<feature type="transmembrane region" description="Helical" evidence="1">
    <location>
        <begin position="33"/>
        <end position="52"/>
    </location>
</feature>